<comment type="caution">
    <text evidence="1">The sequence shown here is derived from an EMBL/GenBank/DDBJ whole genome shotgun (WGS) entry which is preliminary data.</text>
</comment>
<dbReference type="EMBL" id="BEZZ01000111">
    <property type="protein sequence ID" value="GCC26104.1"/>
    <property type="molecule type" value="Genomic_DNA"/>
</dbReference>
<organism evidence="1 2">
    <name type="scientific">Chiloscyllium punctatum</name>
    <name type="common">Brownbanded bambooshark</name>
    <name type="synonym">Hemiscyllium punctatum</name>
    <dbReference type="NCBI Taxonomy" id="137246"/>
    <lineage>
        <taxon>Eukaryota</taxon>
        <taxon>Metazoa</taxon>
        <taxon>Chordata</taxon>
        <taxon>Craniata</taxon>
        <taxon>Vertebrata</taxon>
        <taxon>Chondrichthyes</taxon>
        <taxon>Elasmobranchii</taxon>
        <taxon>Galeomorphii</taxon>
        <taxon>Galeoidea</taxon>
        <taxon>Orectolobiformes</taxon>
        <taxon>Hemiscylliidae</taxon>
        <taxon>Chiloscyllium</taxon>
    </lineage>
</organism>
<gene>
    <name evidence="1" type="ORF">chiPu_0004518</name>
</gene>
<reference evidence="1 2" key="1">
    <citation type="journal article" date="2018" name="Nat. Ecol. Evol.">
        <title>Shark genomes provide insights into elasmobranch evolution and the origin of vertebrates.</title>
        <authorList>
            <person name="Hara Y"/>
            <person name="Yamaguchi K"/>
            <person name="Onimaru K"/>
            <person name="Kadota M"/>
            <person name="Koyanagi M"/>
            <person name="Keeley SD"/>
            <person name="Tatsumi K"/>
            <person name="Tanaka K"/>
            <person name="Motone F"/>
            <person name="Kageyama Y"/>
            <person name="Nozu R"/>
            <person name="Adachi N"/>
            <person name="Nishimura O"/>
            <person name="Nakagawa R"/>
            <person name="Tanegashima C"/>
            <person name="Kiyatake I"/>
            <person name="Matsumoto R"/>
            <person name="Murakumo K"/>
            <person name="Nishida K"/>
            <person name="Terakita A"/>
            <person name="Kuratani S"/>
            <person name="Sato K"/>
            <person name="Hyodo S Kuraku.S."/>
        </authorList>
    </citation>
    <scope>NUCLEOTIDE SEQUENCE [LARGE SCALE GENOMIC DNA]</scope>
</reference>
<dbReference type="AlphaFoldDB" id="A0A401S6T8"/>
<accession>A0A401S6T8</accession>
<dbReference type="PROSITE" id="PS51257">
    <property type="entry name" value="PROKAR_LIPOPROTEIN"/>
    <property type="match status" value="1"/>
</dbReference>
<evidence type="ECO:0000313" key="2">
    <source>
        <dbReference type="Proteomes" id="UP000287033"/>
    </source>
</evidence>
<evidence type="ECO:0000313" key="1">
    <source>
        <dbReference type="EMBL" id="GCC26104.1"/>
    </source>
</evidence>
<proteinExistence type="predicted"/>
<sequence>MNRFSFGFQFIFPKKKLLTICGFGSACFRDSGRYLRRDERFTETACVFGFTLSVSPKRIDHSAHRGKPSNL</sequence>
<dbReference type="Proteomes" id="UP000287033">
    <property type="component" value="Unassembled WGS sequence"/>
</dbReference>
<keyword evidence="2" id="KW-1185">Reference proteome</keyword>
<name>A0A401S6T8_CHIPU</name>
<protein>
    <submittedName>
        <fullName evidence="1">Uncharacterized protein</fullName>
    </submittedName>
</protein>